<keyword evidence="2" id="KW-1133">Transmembrane helix</keyword>
<dbReference type="STRING" id="637679.GCA_001550055_02501"/>
<dbReference type="RefSeq" id="WP_068305539.1">
    <property type="nucleotide sequence ID" value="NZ_DAIOMO010000001.1"/>
</dbReference>
<keyword evidence="2" id="KW-0812">Transmembrane</keyword>
<dbReference type="AlphaFoldDB" id="A0A1G6VMF4"/>
<gene>
    <name evidence="3" type="ORF">SAMN04488071_0786</name>
</gene>
<reference evidence="3 4" key="1">
    <citation type="submission" date="2016-10" db="EMBL/GenBank/DDBJ databases">
        <authorList>
            <person name="de Groot N.N."/>
        </authorList>
    </citation>
    <scope>NUCLEOTIDE SEQUENCE [LARGE SCALE GENOMIC DNA]</scope>
    <source>
        <strain evidence="3 4">CGMCC 1.9109</strain>
    </source>
</reference>
<sequence>MTDQQQPEDDTQENGTSPGRRKRDPKFIAVGLAIGVGVGVAISNIAVGIALGLVWGVVMSRRNSDD</sequence>
<proteinExistence type="predicted"/>
<dbReference type="EMBL" id="FNAK01000002">
    <property type="protein sequence ID" value="SDD54738.1"/>
    <property type="molecule type" value="Genomic_DNA"/>
</dbReference>
<evidence type="ECO:0000313" key="4">
    <source>
        <dbReference type="Proteomes" id="UP000183685"/>
    </source>
</evidence>
<feature type="compositionally biased region" description="Acidic residues" evidence="1">
    <location>
        <begin position="1"/>
        <end position="12"/>
    </location>
</feature>
<evidence type="ECO:0000313" key="3">
    <source>
        <dbReference type="EMBL" id="SDD54738.1"/>
    </source>
</evidence>
<name>A0A1G6VMF4_9PROT</name>
<keyword evidence="4" id="KW-1185">Reference proteome</keyword>
<evidence type="ECO:0000256" key="1">
    <source>
        <dbReference type="SAM" id="MobiDB-lite"/>
    </source>
</evidence>
<feature type="region of interest" description="Disordered" evidence="1">
    <location>
        <begin position="1"/>
        <end position="23"/>
    </location>
</feature>
<dbReference type="Proteomes" id="UP000183685">
    <property type="component" value="Unassembled WGS sequence"/>
</dbReference>
<keyword evidence="2" id="KW-0472">Membrane</keyword>
<accession>A0A1G6VMF4</accession>
<feature type="transmembrane region" description="Helical" evidence="2">
    <location>
        <begin position="27"/>
        <end position="58"/>
    </location>
</feature>
<evidence type="ECO:0000256" key="2">
    <source>
        <dbReference type="SAM" id="Phobius"/>
    </source>
</evidence>
<organism evidence="3 4">
    <name type="scientific">Kordiimonas lacus</name>
    <dbReference type="NCBI Taxonomy" id="637679"/>
    <lineage>
        <taxon>Bacteria</taxon>
        <taxon>Pseudomonadati</taxon>
        <taxon>Pseudomonadota</taxon>
        <taxon>Alphaproteobacteria</taxon>
        <taxon>Kordiimonadales</taxon>
        <taxon>Kordiimonadaceae</taxon>
        <taxon>Kordiimonas</taxon>
    </lineage>
</organism>
<protein>
    <submittedName>
        <fullName evidence="3">Uncharacterized protein</fullName>
    </submittedName>
</protein>